<evidence type="ECO:0000313" key="1">
    <source>
        <dbReference type="EMBL" id="CCB87178.1"/>
    </source>
</evidence>
<keyword evidence="2" id="KW-1185">Reference proteome</keyword>
<protein>
    <submittedName>
        <fullName evidence="1">Uncharacterized protein</fullName>
    </submittedName>
</protein>
<name>F8L1N0_PARAV</name>
<dbReference type="eggNOG" id="ENOG50331X1">
    <property type="taxonomic scope" value="Bacteria"/>
</dbReference>
<dbReference type="RefSeq" id="WP_013925430.1">
    <property type="nucleotide sequence ID" value="NC_015702.1"/>
</dbReference>
<sequence length="150" mass="17468">MNKLALLDEYFKKYTENLNHWIPDGIIPVDLFLLTEFDLLDSFFEEKNPAALTRYFHVVESQDKITLINEHFVVWIIPEKFENTTKTLTLIALNYPESLTLELGFLASGVYNTSRLVLRILEKFLHEIQENEDFIKAIQETDTPPSSEAT</sequence>
<dbReference type="HOGENOM" id="CLU_152423_0_0_0"/>
<dbReference type="KEGG" id="puv:PUV_22280"/>
<dbReference type="STRING" id="765952.PUV_22280"/>
<dbReference type="Proteomes" id="UP000000495">
    <property type="component" value="Chromosome"/>
</dbReference>
<dbReference type="AlphaFoldDB" id="F8L1N0"/>
<gene>
    <name evidence="1" type="ordered locus">PUV_22280</name>
</gene>
<accession>F8L1N0</accession>
<organism evidence="1 2">
    <name type="scientific">Parachlamydia acanthamoebae (strain UV7)</name>
    <dbReference type="NCBI Taxonomy" id="765952"/>
    <lineage>
        <taxon>Bacteria</taxon>
        <taxon>Pseudomonadati</taxon>
        <taxon>Chlamydiota</taxon>
        <taxon>Chlamydiia</taxon>
        <taxon>Parachlamydiales</taxon>
        <taxon>Parachlamydiaceae</taxon>
        <taxon>Parachlamydia</taxon>
    </lineage>
</organism>
<proteinExistence type="predicted"/>
<evidence type="ECO:0000313" key="2">
    <source>
        <dbReference type="Proteomes" id="UP000000495"/>
    </source>
</evidence>
<dbReference type="EMBL" id="FR872580">
    <property type="protein sequence ID" value="CCB87178.1"/>
    <property type="molecule type" value="Genomic_DNA"/>
</dbReference>
<reference key="1">
    <citation type="journal article" date="2011" name="Mol. Biol. Evol.">
        <title>Unity in variety -- the pan-genome of the Chlamydiae.</title>
        <authorList>
            <person name="Collingro A."/>
            <person name="Tischler P."/>
            <person name="Weinmaier T."/>
            <person name="Penz T."/>
            <person name="Heinz E."/>
            <person name="Brunham R.C."/>
            <person name="Read T.D."/>
            <person name="Bavoil P.M."/>
            <person name="Sachse K."/>
            <person name="Kahane S."/>
            <person name="Friedman M.G."/>
            <person name="Rattei T."/>
            <person name="Myers G.S.A."/>
            <person name="Horn M."/>
        </authorList>
    </citation>
    <scope>NUCLEOTIDE SEQUENCE</scope>
    <source>
        <strain>UV7</strain>
    </source>
</reference>
<reference evidence="1 2" key="2">
    <citation type="journal article" date="2011" name="Mol. Biol. Evol.">
        <title>Unity in variety--the pan-genome of the Chlamydiae.</title>
        <authorList>
            <person name="Collingro A."/>
            <person name="Tischler P."/>
            <person name="Weinmaier T."/>
            <person name="Penz T."/>
            <person name="Heinz E."/>
            <person name="Brunham R.C."/>
            <person name="Read T.D."/>
            <person name="Bavoil P.M."/>
            <person name="Sachse K."/>
            <person name="Kahane S."/>
            <person name="Friedman M.G."/>
            <person name="Rattei T."/>
            <person name="Myers G.S."/>
            <person name="Horn M."/>
        </authorList>
    </citation>
    <scope>NUCLEOTIDE SEQUENCE [LARGE SCALE GENOMIC DNA]</scope>
    <source>
        <strain evidence="2">UV7</strain>
    </source>
</reference>